<proteinExistence type="predicted"/>
<organism evidence="1 2">
    <name type="scientific">Dreissena polymorpha</name>
    <name type="common">Zebra mussel</name>
    <name type="synonym">Mytilus polymorpha</name>
    <dbReference type="NCBI Taxonomy" id="45954"/>
    <lineage>
        <taxon>Eukaryota</taxon>
        <taxon>Metazoa</taxon>
        <taxon>Spiralia</taxon>
        <taxon>Lophotrochozoa</taxon>
        <taxon>Mollusca</taxon>
        <taxon>Bivalvia</taxon>
        <taxon>Autobranchia</taxon>
        <taxon>Heteroconchia</taxon>
        <taxon>Euheterodonta</taxon>
        <taxon>Imparidentia</taxon>
        <taxon>Neoheterodontei</taxon>
        <taxon>Myida</taxon>
        <taxon>Dreissenoidea</taxon>
        <taxon>Dreissenidae</taxon>
        <taxon>Dreissena</taxon>
    </lineage>
</organism>
<dbReference type="Proteomes" id="UP000828390">
    <property type="component" value="Unassembled WGS sequence"/>
</dbReference>
<comment type="caution">
    <text evidence="1">The sequence shown here is derived from an EMBL/GenBank/DDBJ whole genome shotgun (WGS) entry which is preliminary data.</text>
</comment>
<name>A0A9D4M730_DREPO</name>
<sequence>MKSRLLKQWQMVTLRAHAMLYATHTGSEEVPIAQTNADGGPLLHDVRHAHRDLSTHASRLLKQWQMVDHYWFVINEKDAQQACCTPRTRGRMKSPLLKQKAMVDHYWFVINEKDAQQAFCMPRTRGRMKSRLLKQWPIVDH</sequence>
<reference evidence="1" key="2">
    <citation type="submission" date="2020-11" db="EMBL/GenBank/DDBJ databases">
        <authorList>
            <person name="McCartney M.A."/>
            <person name="Auch B."/>
            <person name="Kono T."/>
            <person name="Mallez S."/>
            <person name="Becker A."/>
            <person name="Gohl D.M."/>
            <person name="Silverstein K.A.T."/>
            <person name="Koren S."/>
            <person name="Bechman K.B."/>
            <person name="Herman A."/>
            <person name="Abrahante J.E."/>
            <person name="Garbe J."/>
        </authorList>
    </citation>
    <scope>NUCLEOTIDE SEQUENCE</scope>
    <source>
        <strain evidence="1">Duluth1</strain>
        <tissue evidence="1">Whole animal</tissue>
    </source>
</reference>
<evidence type="ECO:0000313" key="2">
    <source>
        <dbReference type="Proteomes" id="UP000828390"/>
    </source>
</evidence>
<protein>
    <submittedName>
        <fullName evidence="1">Uncharacterized protein</fullName>
    </submittedName>
</protein>
<dbReference type="EMBL" id="JAIWYP010000002">
    <property type="protein sequence ID" value="KAH3869516.1"/>
    <property type="molecule type" value="Genomic_DNA"/>
</dbReference>
<gene>
    <name evidence="1" type="ORF">DPMN_032685</name>
</gene>
<dbReference type="AlphaFoldDB" id="A0A9D4M730"/>
<evidence type="ECO:0000313" key="1">
    <source>
        <dbReference type="EMBL" id="KAH3869516.1"/>
    </source>
</evidence>
<reference evidence="1" key="1">
    <citation type="journal article" date="2019" name="bioRxiv">
        <title>The Genome of the Zebra Mussel, Dreissena polymorpha: A Resource for Invasive Species Research.</title>
        <authorList>
            <person name="McCartney M.A."/>
            <person name="Auch B."/>
            <person name="Kono T."/>
            <person name="Mallez S."/>
            <person name="Zhang Y."/>
            <person name="Obille A."/>
            <person name="Becker A."/>
            <person name="Abrahante J.E."/>
            <person name="Garbe J."/>
            <person name="Badalamenti J.P."/>
            <person name="Herman A."/>
            <person name="Mangelson H."/>
            <person name="Liachko I."/>
            <person name="Sullivan S."/>
            <person name="Sone E.D."/>
            <person name="Koren S."/>
            <person name="Silverstein K.A.T."/>
            <person name="Beckman K.B."/>
            <person name="Gohl D.M."/>
        </authorList>
    </citation>
    <scope>NUCLEOTIDE SEQUENCE</scope>
    <source>
        <strain evidence="1">Duluth1</strain>
        <tissue evidence="1">Whole animal</tissue>
    </source>
</reference>
<accession>A0A9D4M730</accession>
<keyword evidence="2" id="KW-1185">Reference proteome</keyword>